<name>A0A914VZG3_9BILA</name>
<dbReference type="Proteomes" id="UP000887566">
    <property type="component" value="Unplaced"/>
</dbReference>
<evidence type="ECO:0000256" key="1">
    <source>
        <dbReference type="SAM" id="MobiDB-lite"/>
    </source>
</evidence>
<dbReference type="AlphaFoldDB" id="A0A914VZG3"/>
<evidence type="ECO:0000313" key="3">
    <source>
        <dbReference type="WBParaSite" id="PSAMB.scaffold27size109617.g568.t1"/>
    </source>
</evidence>
<proteinExistence type="predicted"/>
<protein>
    <submittedName>
        <fullName evidence="3">Uncharacterized protein</fullName>
    </submittedName>
</protein>
<keyword evidence="2" id="KW-1185">Reference proteome</keyword>
<feature type="compositionally biased region" description="Basic residues" evidence="1">
    <location>
        <begin position="1"/>
        <end position="15"/>
    </location>
</feature>
<accession>A0A914VZG3</accession>
<evidence type="ECO:0000313" key="2">
    <source>
        <dbReference type="Proteomes" id="UP000887566"/>
    </source>
</evidence>
<organism evidence="2 3">
    <name type="scientific">Plectus sambesii</name>
    <dbReference type="NCBI Taxonomy" id="2011161"/>
    <lineage>
        <taxon>Eukaryota</taxon>
        <taxon>Metazoa</taxon>
        <taxon>Ecdysozoa</taxon>
        <taxon>Nematoda</taxon>
        <taxon>Chromadorea</taxon>
        <taxon>Plectida</taxon>
        <taxon>Plectina</taxon>
        <taxon>Plectoidea</taxon>
        <taxon>Plectidae</taxon>
        <taxon>Plectus</taxon>
    </lineage>
</organism>
<sequence>MQSAVAKHKPPRPTARRQLPGTATDPVIDAPKLSIHRRPTRVYCMPLAYAQRTVSPANDGASNAVCRRPILVGSRKENDCRKGTSLSAYCFTRSHFHTTVVPIIL</sequence>
<reference evidence="3" key="1">
    <citation type="submission" date="2022-11" db="UniProtKB">
        <authorList>
            <consortium name="WormBaseParasite"/>
        </authorList>
    </citation>
    <scope>IDENTIFICATION</scope>
</reference>
<feature type="region of interest" description="Disordered" evidence="1">
    <location>
        <begin position="1"/>
        <end position="27"/>
    </location>
</feature>
<dbReference type="WBParaSite" id="PSAMB.scaffold27size109617.g568.t1">
    <property type="protein sequence ID" value="PSAMB.scaffold27size109617.g568.t1"/>
    <property type="gene ID" value="PSAMB.scaffold27size109617.g568"/>
</dbReference>